<keyword evidence="3" id="KW-1185">Reference proteome</keyword>
<dbReference type="SUPFAM" id="SSF160631">
    <property type="entry name" value="SMI1/KNR4-like"/>
    <property type="match status" value="1"/>
</dbReference>
<dbReference type="InterPro" id="IPR037883">
    <property type="entry name" value="Knr4/Smi1-like_sf"/>
</dbReference>
<dbReference type="Proteomes" id="UP000236379">
    <property type="component" value="Unassembled WGS sequence"/>
</dbReference>
<organism evidence="2 3">
    <name type="scientific">Deinococcus koreensis</name>
    <dbReference type="NCBI Taxonomy" id="2054903"/>
    <lineage>
        <taxon>Bacteria</taxon>
        <taxon>Thermotogati</taxon>
        <taxon>Deinococcota</taxon>
        <taxon>Deinococci</taxon>
        <taxon>Deinococcales</taxon>
        <taxon>Deinococcaceae</taxon>
        <taxon>Deinococcus</taxon>
    </lineage>
</organism>
<name>A0A2K3V2L5_9DEIO</name>
<reference evidence="2 3" key="1">
    <citation type="submission" date="2018-01" db="EMBL/GenBank/DDBJ databases">
        <title>Deinococcus koreensis sp. nov., a radiation-resistant bacterium isolated from river water.</title>
        <authorList>
            <person name="Choi A."/>
        </authorList>
    </citation>
    <scope>NUCLEOTIDE SEQUENCE [LARGE SCALE GENOMIC DNA]</scope>
    <source>
        <strain evidence="2 3">SJW1-2</strain>
    </source>
</reference>
<dbReference type="SMART" id="SM00860">
    <property type="entry name" value="SMI1_KNR4"/>
    <property type="match status" value="1"/>
</dbReference>
<accession>A0A2K3V2L5</accession>
<sequence length="175" mass="19601">MIEAGKGFWAAALEQYQEKYSGGTLTPEKVREVEAELGYRLPAGYIAISEIQNGGFPVNICYPTDQQNNWADDHVAIVGIFGIGRENQWTLCGELGSQFWVDEWDYPEIGVYFADCPTAGHQMVALDYRECGPQGEPKVVYVDQEDDYSIIELAPDFMTFITGLLPEEHFEADDG</sequence>
<evidence type="ECO:0000259" key="1">
    <source>
        <dbReference type="SMART" id="SM00860"/>
    </source>
</evidence>
<proteinExistence type="predicted"/>
<evidence type="ECO:0000313" key="3">
    <source>
        <dbReference type="Proteomes" id="UP000236379"/>
    </source>
</evidence>
<evidence type="ECO:0000313" key="2">
    <source>
        <dbReference type="EMBL" id="PNY83037.1"/>
    </source>
</evidence>
<dbReference type="EMBL" id="PPPD01000001">
    <property type="protein sequence ID" value="PNY83037.1"/>
    <property type="molecule type" value="Genomic_DNA"/>
</dbReference>
<dbReference type="RefSeq" id="WP_103313469.1">
    <property type="nucleotide sequence ID" value="NZ_PPPD01000001.1"/>
</dbReference>
<dbReference type="Gene3D" id="3.40.1580.10">
    <property type="entry name" value="SMI1/KNR4-like"/>
    <property type="match status" value="1"/>
</dbReference>
<comment type="caution">
    <text evidence="2">The sequence shown here is derived from an EMBL/GenBank/DDBJ whole genome shotgun (WGS) entry which is preliminary data.</text>
</comment>
<dbReference type="Pfam" id="PF09346">
    <property type="entry name" value="SMI1_KNR4"/>
    <property type="match status" value="1"/>
</dbReference>
<gene>
    <name evidence="2" type="ORF">CVO96_12705</name>
</gene>
<feature type="domain" description="Knr4/Smi1-like" evidence="1">
    <location>
        <begin position="24"/>
        <end position="163"/>
    </location>
</feature>
<dbReference type="OrthoDB" id="8657476at2"/>
<dbReference type="AlphaFoldDB" id="A0A2K3V2L5"/>
<protein>
    <submittedName>
        <fullName evidence="2">SMI1/KNR4 family protein</fullName>
    </submittedName>
</protein>
<dbReference type="InterPro" id="IPR018958">
    <property type="entry name" value="Knr4/Smi1-like_dom"/>
</dbReference>